<gene>
    <name evidence="9" type="ORF">BP6252_12296</name>
</gene>
<dbReference type="PANTHER" id="PTHR23502">
    <property type="entry name" value="MAJOR FACILITATOR SUPERFAMILY"/>
    <property type="match status" value="1"/>
</dbReference>
<dbReference type="EMBL" id="PDLM01000015">
    <property type="protein sequence ID" value="RDW60913.1"/>
    <property type="molecule type" value="Genomic_DNA"/>
</dbReference>
<keyword evidence="2" id="KW-0813">Transport</keyword>
<keyword evidence="10" id="KW-1185">Reference proteome</keyword>
<keyword evidence="5 7" id="KW-0472">Membrane</keyword>
<dbReference type="CDD" id="cd17323">
    <property type="entry name" value="MFS_Tpo1_MDR_like"/>
    <property type="match status" value="1"/>
</dbReference>
<comment type="subcellular location">
    <subcellularLocation>
        <location evidence="1">Membrane</location>
        <topology evidence="1">Multi-pass membrane protein</topology>
    </subcellularLocation>
</comment>
<dbReference type="Proteomes" id="UP000256645">
    <property type="component" value="Unassembled WGS sequence"/>
</dbReference>
<feature type="transmembrane region" description="Helical" evidence="7">
    <location>
        <begin position="346"/>
        <end position="372"/>
    </location>
</feature>
<dbReference type="OrthoDB" id="3936150at2759"/>
<dbReference type="PROSITE" id="PS50850">
    <property type="entry name" value="MFS"/>
    <property type="match status" value="1"/>
</dbReference>
<feature type="transmembrane region" description="Helical" evidence="7">
    <location>
        <begin position="243"/>
        <end position="262"/>
    </location>
</feature>
<feature type="compositionally biased region" description="Polar residues" evidence="6">
    <location>
        <begin position="61"/>
        <end position="85"/>
    </location>
</feature>
<feature type="transmembrane region" description="Helical" evidence="7">
    <location>
        <begin position="114"/>
        <end position="138"/>
    </location>
</feature>
<protein>
    <recommendedName>
        <fullName evidence="8">Major facilitator superfamily (MFS) profile domain-containing protein</fullName>
    </recommendedName>
</protein>
<dbReference type="SUPFAM" id="SSF103473">
    <property type="entry name" value="MFS general substrate transporter"/>
    <property type="match status" value="1"/>
</dbReference>
<feature type="transmembrane region" description="Helical" evidence="7">
    <location>
        <begin position="150"/>
        <end position="170"/>
    </location>
</feature>
<comment type="caution">
    <text evidence="9">The sequence shown here is derived from an EMBL/GenBank/DDBJ whole genome shotgun (WGS) entry which is preliminary data.</text>
</comment>
<organism evidence="9 10">
    <name type="scientific">Coleophoma cylindrospora</name>
    <dbReference type="NCBI Taxonomy" id="1849047"/>
    <lineage>
        <taxon>Eukaryota</taxon>
        <taxon>Fungi</taxon>
        <taxon>Dikarya</taxon>
        <taxon>Ascomycota</taxon>
        <taxon>Pezizomycotina</taxon>
        <taxon>Leotiomycetes</taxon>
        <taxon>Helotiales</taxon>
        <taxon>Dermateaceae</taxon>
        <taxon>Coleophoma</taxon>
    </lineage>
</organism>
<dbReference type="GO" id="GO:0010509">
    <property type="term" value="P:intracellular polyamine homeostasis"/>
    <property type="evidence" value="ECO:0007669"/>
    <property type="project" value="TreeGrafter"/>
</dbReference>
<feature type="transmembrane region" description="Helical" evidence="7">
    <location>
        <begin position="468"/>
        <end position="491"/>
    </location>
</feature>
<dbReference type="AlphaFoldDB" id="A0A3D8QGF5"/>
<evidence type="ECO:0000256" key="1">
    <source>
        <dbReference type="ARBA" id="ARBA00004141"/>
    </source>
</evidence>
<feature type="transmembrane region" description="Helical" evidence="7">
    <location>
        <begin position="535"/>
        <end position="556"/>
    </location>
</feature>
<keyword evidence="4 7" id="KW-1133">Transmembrane helix</keyword>
<dbReference type="Gene3D" id="1.20.1250.20">
    <property type="entry name" value="MFS general substrate transporter like domains"/>
    <property type="match status" value="1"/>
</dbReference>
<sequence length="574" mass="62834">MQPDLEKQDVEGERSPQDVDGSIEPTGDFTDDDGDAEGVHSKEDASMHIRTSVDRIGPVSEKSQSPSQAKTIDSSVHSSQSNVVPRSQRRGLLGRFTIIPEVERPYEYDRKTKWTITLLVALAAAAGPMGSAIFYPALPQLSKDLHTSSTVTNLTVALYMLSMAIFPLWWSSFSEAFGRRTIYLVSFVLCVVFNILSAISTSIGMLTAMRVLSGGASASVQAVGSGSIADLWESKERGKAMGFFYLGPLCGPLIAPIVGGALAEKLGWRSTMWFLTIYAGVLVVTLTFCLPETLHAKAVALPTPVAAADGEIRPQLSRVSTRQSVKMKTRAFSIFLKRGIIDPLSVLLYLRFPAVLLTVYLASITFGCLYVLNISVQQAFSESPYDYSIIIIGLLYIPTSLGYFTASLLGGRWNDYIMHREARKANRYDENGKLILRPEDRVGENAWLAAVMYPGALLWYGWSVDKGLPWIVPAIANFFFGVGSMIIFGTATTMLTEFMPKKSSSGVAVNNFIRNIFSCIGGIVAAPLINALGTGWLFTGLGVICWISAFGVVWALKRFGPHWRKAMDEKMKSM</sequence>
<feature type="transmembrane region" description="Helical" evidence="7">
    <location>
        <begin position="387"/>
        <end position="410"/>
    </location>
</feature>
<reference evidence="9 10" key="1">
    <citation type="journal article" date="2018" name="IMA Fungus">
        <title>IMA Genome-F 9: Draft genome sequence of Annulohypoxylon stygium, Aspergillus mulundensis, Berkeleyomyces basicola (syn. Thielaviopsis basicola), Ceratocystis smalleyi, two Cercospora beticola strains, Coleophoma cylindrospora, Fusarium fracticaudum, Phialophora cf. hyalina, and Morchella septimelata.</title>
        <authorList>
            <person name="Wingfield B.D."/>
            <person name="Bills G.F."/>
            <person name="Dong Y."/>
            <person name="Huang W."/>
            <person name="Nel W.J."/>
            <person name="Swalarsk-Parry B.S."/>
            <person name="Vaghefi N."/>
            <person name="Wilken P.M."/>
            <person name="An Z."/>
            <person name="de Beer Z.W."/>
            <person name="De Vos L."/>
            <person name="Chen L."/>
            <person name="Duong T.A."/>
            <person name="Gao Y."/>
            <person name="Hammerbacher A."/>
            <person name="Kikkert J.R."/>
            <person name="Li Y."/>
            <person name="Li H."/>
            <person name="Li K."/>
            <person name="Li Q."/>
            <person name="Liu X."/>
            <person name="Ma X."/>
            <person name="Naidoo K."/>
            <person name="Pethybridge S.J."/>
            <person name="Sun J."/>
            <person name="Steenkamp E.T."/>
            <person name="van der Nest M.A."/>
            <person name="van Wyk S."/>
            <person name="Wingfield M.J."/>
            <person name="Xiong C."/>
            <person name="Yue Q."/>
            <person name="Zhang X."/>
        </authorList>
    </citation>
    <scope>NUCLEOTIDE SEQUENCE [LARGE SCALE GENOMIC DNA]</scope>
    <source>
        <strain evidence="9 10">BP6252</strain>
    </source>
</reference>
<feature type="compositionally biased region" description="Basic and acidic residues" evidence="6">
    <location>
        <begin position="37"/>
        <end position="53"/>
    </location>
</feature>
<feature type="transmembrane region" description="Helical" evidence="7">
    <location>
        <begin position="182"/>
        <end position="205"/>
    </location>
</feature>
<dbReference type="GO" id="GO:0015203">
    <property type="term" value="F:polyamine transmembrane transporter activity"/>
    <property type="evidence" value="ECO:0007669"/>
    <property type="project" value="TreeGrafter"/>
</dbReference>
<proteinExistence type="predicted"/>
<dbReference type="InterPro" id="IPR011701">
    <property type="entry name" value="MFS"/>
</dbReference>
<dbReference type="Pfam" id="PF07690">
    <property type="entry name" value="MFS_1"/>
    <property type="match status" value="1"/>
</dbReference>
<dbReference type="InterPro" id="IPR020846">
    <property type="entry name" value="MFS_dom"/>
</dbReference>
<feature type="compositionally biased region" description="Basic and acidic residues" evidence="6">
    <location>
        <begin position="1"/>
        <end position="17"/>
    </location>
</feature>
<feature type="transmembrane region" description="Helical" evidence="7">
    <location>
        <begin position="512"/>
        <end position="529"/>
    </location>
</feature>
<evidence type="ECO:0000256" key="4">
    <source>
        <dbReference type="ARBA" id="ARBA00022989"/>
    </source>
</evidence>
<dbReference type="GO" id="GO:0005886">
    <property type="term" value="C:plasma membrane"/>
    <property type="evidence" value="ECO:0007669"/>
    <property type="project" value="TreeGrafter"/>
</dbReference>
<dbReference type="FunFam" id="1.20.1250.20:FF:000172">
    <property type="entry name" value="MFS multidrug resistance transporter"/>
    <property type="match status" value="1"/>
</dbReference>
<evidence type="ECO:0000256" key="5">
    <source>
        <dbReference type="ARBA" id="ARBA00023136"/>
    </source>
</evidence>
<feature type="region of interest" description="Disordered" evidence="6">
    <location>
        <begin position="1"/>
        <end position="85"/>
    </location>
</feature>
<name>A0A3D8QGF5_9HELO</name>
<evidence type="ECO:0000313" key="9">
    <source>
        <dbReference type="EMBL" id="RDW60913.1"/>
    </source>
</evidence>
<feature type="transmembrane region" description="Helical" evidence="7">
    <location>
        <begin position="268"/>
        <end position="290"/>
    </location>
</feature>
<evidence type="ECO:0000256" key="2">
    <source>
        <dbReference type="ARBA" id="ARBA00022448"/>
    </source>
</evidence>
<evidence type="ECO:0000259" key="8">
    <source>
        <dbReference type="PROSITE" id="PS50850"/>
    </source>
</evidence>
<dbReference type="InterPro" id="IPR036259">
    <property type="entry name" value="MFS_trans_sf"/>
</dbReference>
<evidence type="ECO:0000313" key="10">
    <source>
        <dbReference type="Proteomes" id="UP000256645"/>
    </source>
</evidence>
<feature type="domain" description="Major facilitator superfamily (MFS) profile" evidence="8">
    <location>
        <begin position="116"/>
        <end position="560"/>
    </location>
</feature>
<keyword evidence="3 7" id="KW-0812">Transmembrane</keyword>
<dbReference type="PANTHER" id="PTHR23502:SF5">
    <property type="entry name" value="QUINIDINE RESISTANCE PROTEIN 3"/>
    <property type="match status" value="1"/>
</dbReference>
<accession>A0A3D8QGF5</accession>
<dbReference type="STRING" id="1849047.A0A3D8QGF5"/>
<evidence type="ECO:0000256" key="6">
    <source>
        <dbReference type="SAM" id="MobiDB-lite"/>
    </source>
</evidence>
<evidence type="ECO:0000256" key="7">
    <source>
        <dbReference type="SAM" id="Phobius"/>
    </source>
</evidence>
<evidence type="ECO:0000256" key="3">
    <source>
        <dbReference type="ARBA" id="ARBA00022692"/>
    </source>
</evidence>